<accession>A0A068ZZK0</accession>
<keyword evidence="3" id="KW-0804">Transcription</keyword>
<dbReference type="EMBL" id="LK932516">
    <property type="protein sequence ID" value="CDS87500.1"/>
    <property type="molecule type" value="Genomic_DNA"/>
</dbReference>
<protein>
    <submittedName>
        <fullName evidence="6">Putative transcriptional regulator</fullName>
    </submittedName>
    <submittedName>
        <fullName evidence="5">Transcriptional regulator, AraC family</fullName>
    </submittedName>
</protein>
<dbReference type="PROSITE" id="PS00041">
    <property type="entry name" value="HTH_ARAC_FAMILY_1"/>
    <property type="match status" value="1"/>
</dbReference>
<dbReference type="Gene3D" id="1.10.10.60">
    <property type="entry name" value="Homeodomain-like"/>
    <property type="match status" value="1"/>
</dbReference>
<feature type="domain" description="HTH araC/xylS-type" evidence="4">
    <location>
        <begin position="12"/>
        <end position="77"/>
    </location>
</feature>
<dbReference type="InterPro" id="IPR018060">
    <property type="entry name" value="HTH_AraC"/>
</dbReference>
<evidence type="ECO:0000259" key="4">
    <source>
        <dbReference type="PROSITE" id="PS01124"/>
    </source>
</evidence>
<dbReference type="EMBL" id="LK932360">
    <property type="protein sequence ID" value="CDS84149.1"/>
    <property type="molecule type" value="Genomic_DNA"/>
</dbReference>
<dbReference type="SUPFAM" id="SSF46689">
    <property type="entry name" value="Homeodomain-like"/>
    <property type="match status" value="1"/>
</dbReference>
<dbReference type="PROSITE" id="PS01124">
    <property type="entry name" value="HTH_ARAC_FAMILY_2"/>
    <property type="match status" value="1"/>
</dbReference>
<proteinExistence type="predicted"/>
<evidence type="ECO:0000256" key="2">
    <source>
        <dbReference type="ARBA" id="ARBA00023125"/>
    </source>
</evidence>
<dbReference type="InterPro" id="IPR018062">
    <property type="entry name" value="HTH_AraC-typ_CS"/>
</dbReference>
<gene>
    <name evidence="6" type="ORF">BN1096_620069</name>
    <name evidence="5" type="ORF">BN1097_250068</name>
</gene>
<dbReference type="PANTHER" id="PTHR43280">
    <property type="entry name" value="ARAC-FAMILY TRANSCRIPTIONAL REGULATOR"/>
    <property type="match status" value="1"/>
</dbReference>
<dbReference type="GO" id="GO:0043565">
    <property type="term" value="F:sequence-specific DNA binding"/>
    <property type="evidence" value="ECO:0007669"/>
    <property type="project" value="InterPro"/>
</dbReference>
<dbReference type="AlphaFoldDB" id="A0A068ZZK0"/>
<evidence type="ECO:0000256" key="1">
    <source>
        <dbReference type="ARBA" id="ARBA00023015"/>
    </source>
</evidence>
<name>A0A068ZZK0_CLODI</name>
<dbReference type="SMART" id="SM00342">
    <property type="entry name" value="HTH_ARAC"/>
    <property type="match status" value="1"/>
</dbReference>
<evidence type="ECO:0000313" key="5">
    <source>
        <dbReference type="EMBL" id="CDS84149.1"/>
    </source>
</evidence>
<evidence type="ECO:0000313" key="6">
    <source>
        <dbReference type="EMBL" id="CDS87500.1"/>
    </source>
</evidence>
<dbReference type="RefSeq" id="WP_021390175.1">
    <property type="nucleotide sequence ID" value="NZ_BBYB01000071.1"/>
</dbReference>
<keyword evidence="2" id="KW-0238">DNA-binding</keyword>
<reference evidence="5" key="1">
    <citation type="submission" date="2014-07" db="EMBL/GenBank/DDBJ databases">
        <authorList>
            <person name="Monot Marc"/>
        </authorList>
    </citation>
    <scope>NUCLEOTIDE SEQUENCE</scope>
    <source>
        <strain evidence="5">7032994</strain>
    </source>
</reference>
<dbReference type="GO" id="GO:0003700">
    <property type="term" value="F:DNA-binding transcription factor activity"/>
    <property type="evidence" value="ECO:0007669"/>
    <property type="project" value="InterPro"/>
</dbReference>
<organism evidence="5">
    <name type="scientific">Clostridioides difficile</name>
    <name type="common">Peptoclostridium difficile</name>
    <dbReference type="NCBI Taxonomy" id="1496"/>
    <lineage>
        <taxon>Bacteria</taxon>
        <taxon>Bacillati</taxon>
        <taxon>Bacillota</taxon>
        <taxon>Clostridia</taxon>
        <taxon>Peptostreptococcales</taxon>
        <taxon>Peptostreptococcaceae</taxon>
        <taxon>Clostridioides</taxon>
    </lineage>
</organism>
<dbReference type="PANTHER" id="PTHR43280:SF28">
    <property type="entry name" value="HTH-TYPE TRANSCRIPTIONAL ACTIVATOR RHAS"/>
    <property type="match status" value="1"/>
</dbReference>
<dbReference type="InterPro" id="IPR009057">
    <property type="entry name" value="Homeodomain-like_sf"/>
</dbReference>
<dbReference type="Pfam" id="PF12833">
    <property type="entry name" value="HTH_18"/>
    <property type="match status" value="1"/>
</dbReference>
<sequence>MNYNLIKVIFSLFKKKSGYTFTNFLNKVRVEKSKKYILKKNLSILDVAVLIGFNSQNYYSIIFKKFNNFTPIEYKNIYN</sequence>
<keyword evidence="1" id="KW-0805">Transcription regulation</keyword>
<evidence type="ECO:0000256" key="3">
    <source>
        <dbReference type="ARBA" id="ARBA00023163"/>
    </source>
</evidence>